<evidence type="ECO:0000256" key="5">
    <source>
        <dbReference type="ARBA" id="ARBA00022741"/>
    </source>
</evidence>
<proteinExistence type="inferred from homology"/>
<evidence type="ECO:0000256" key="1">
    <source>
        <dbReference type="ARBA" id="ARBA00004389"/>
    </source>
</evidence>
<keyword evidence="14" id="KW-1185">Reference proteome</keyword>
<dbReference type="SUPFAM" id="SSF52540">
    <property type="entry name" value="P-loop containing nucleoside triphosphate hydrolases"/>
    <property type="match status" value="1"/>
</dbReference>
<evidence type="ECO:0000256" key="2">
    <source>
        <dbReference type="ARBA" id="ARBA00005619"/>
    </source>
</evidence>
<name>A0A8H4W9Z0_9HELO</name>
<dbReference type="GO" id="GO:0005525">
    <property type="term" value="F:GTP binding"/>
    <property type="evidence" value="ECO:0007669"/>
    <property type="project" value="UniProtKB-KW"/>
</dbReference>
<evidence type="ECO:0000256" key="9">
    <source>
        <dbReference type="ARBA" id="ARBA00023136"/>
    </source>
</evidence>
<comment type="caution">
    <text evidence="13">The sequence shown here is derived from an EMBL/GenBank/DDBJ whole genome shotgun (WGS) entry which is preliminary data.</text>
</comment>
<feature type="domain" description="AAA+ ATPase" evidence="12">
    <location>
        <begin position="45"/>
        <end position="238"/>
    </location>
</feature>
<dbReference type="CDD" id="cd04105">
    <property type="entry name" value="SR_beta"/>
    <property type="match status" value="1"/>
</dbReference>
<keyword evidence="7 11" id="KW-1133">Transmembrane helix</keyword>
<feature type="transmembrane region" description="Helical" evidence="11">
    <location>
        <begin position="17"/>
        <end position="38"/>
    </location>
</feature>
<evidence type="ECO:0000256" key="10">
    <source>
        <dbReference type="ARBA" id="ARBA00023170"/>
    </source>
</evidence>
<dbReference type="SMART" id="SM00382">
    <property type="entry name" value="AAA"/>
    <property type="match status" value="1"/>
</dbReference>
<evidence type="ECO:0000313" key="13">
    <source>
        <dbReference type="EMBL" id="KAF4636314.1"/>
    </source>
</evidence>
<keyword evidence="10" id="KW-0675">Receptor</keyword>
<dbReference type="InterPro" id="IPR027417">
    <property type="entry name" value="P-loop_NTPase"/>
</dbReference>
<evidence type="ECO:0000256" key="3">
    <source>
        <dbReference type="ARBA" id="ARBA00020256"/>
    </source>
</evidence>
<evidence type="ECO:0000256" key="7">
    <source>
        <dbReference type="ARBA" id="ARBA00022989"/>
    </source>
</evidence>
<dbReference type="Pfam" id="PF09439">
    <property type="entry name" value="SRPRB"/>
    <property type="match status" value="1"/>
</dbReference>
<evidence type="ECO:0000256" key="6">
    <source>
        <dbReference type="ARBA" id="ARBA00022824"/>
    </source>
</evidence>
<evidence type="ECO:0000256" key="8">
    <source>
        <dbReference type="ARBA" id="ARBA00023134"/>
    </source>
</evidence>
<reference evidence="13 14" key="1">
    <citation type="submission" date="2020-03" db="EMBL/GenBank/DDBJ databases">
        <title>Draft Genome Sequence of Cudoniella acicularis.</title>
        <authorList>
            <person name="Buettner E."/>
            <person name="Kellner H."/>
        </authorList>
    </citation>
    <scope>NUCLEOTIDE SEQUENCE [LARGE SCALE GENOMIC DNA]</scope>
    <source>
        <strain evidence="13 14">DSM 108380</strain>
    </source>
</reference>
<sequence length="309" mass="33663">MSTIAEWAHAFMAPSPLALLIAVILALTIPIFLHSVVFKASGLTTLPSILLIGPSGSGKTSLLTLVSPYLLRTPKFAVLIPPQFERGTKPAQTHTSQSPISVECHLPVGKTAESDKYRSDNDPTNLAHKKFLLIDTPGHGKLRHHALDNLTNPQNLKGIIFLADAAILSAGDEGLRSTADYLHDVLLLLQKRMESKNKAAKKLKEIPILIAANKMDLFTALPAALVKSSLETEITKVRTSRSKGLLDSGIGMEDDSEEKDDWLGEVGSKDFKFSQMEEFDVLVEVAGGNVSGGEGPVVEKWWRWIAERL</sequence>
<protein>
    <recommendedName>
        <fullName evidence="3">Signal recognition particle receptor subunit beta</fullName>
    </recommendedName>
</protein>
<evidence type="ECO:0000256" key="4">
    <source>
        <dbReference type="ARBA" id="ARBA00022692"/>
    </source>
</evidence>
<dbReference type="Gene3D" id="3.40.50.300">
    <property type="entry name" value="P-loop containing nucleotide triphosphate hydrolases"/>
    <property type="match status" value="1"/>
</dbReference>
<keyword evidence="4 11" id="KW-0812">Transmembrane</keyword>
<dbReference type="InterPro" id="IPR019009">
    <property type="entry name" value="SRP_receptor_beta_su"/>
</dbReference>
<dbReference type="EMBL" id="JAAMPI010000072">
    <property type="protein sequence ID" value="KAF4636314.1"/>
    <property type="molecule type" value="Genomic_DNA"/>
</dbReference>
<comment type="subcellular location">
    <subcellularLocation>
        <location evidence="1">Endoplasmic reticulum membrane</location>
        <topology evidence="1">Single-pass membrane protein</topology>
    </subcellularLocation>
</comment>
<dbReference type="OrthoDB" id="41266at2759"/>
<keyword evidence="9 11" id="KW-0472">Membrane</keyword>
<gene>
    <name evidence="13" type="ORF">G7Y89_g1782</name>
</gene>
<keyword evidence="6" id="KW-0256">Endoplasmic reticulum</keyword>
<organism evidence="13 14">
    <name type="scientific">Cudoniella acicularis</name>
    <dbReference type="NCBI Taxonomy" id="354080"/>
    <lineage>
        <taxon>Eukaryota</taxon>
        <taxon>Fungi</taxon>
        <taxon>Dikarya</taxon>
        <taxon>Ascomycota</taxon>
        <taxon>Pezizomycotina</taxon>
        <taxon>Leotiomycetes</taxon>
        <taxon>Helotiales</taxon>
        <taxon>Tricladiaceae</taxon>
        <taxon>Cudoniella</taxon>
    </lineage>
</organism>
<keyword evidence="8" id="KW-0342">GTP-binding</keyword>
<dbReference type="InterPro" id="IPR003593">
    <property type="entry name" value="AAA+_ATPase"/>
</dbReference>
<comment type="similarity">
    <text evidence="2">Belongs to the SRP receptor beta subunit family.</text>
</comment>
<evidence type="ECO:0000313" key="14">
    <source>
        <dbReference type="Proteomes" id="UP000566819"/>
    </source>
</evidence>
<keyword evidence="5" id="KW-0547">Nucleotide-binding</keyword>
<accession>A0A8H4W9Z0</accession>
<dbReference type="Proteomes" id="UP000566819">
    <property type="component" value="Unassembled WGS sequence"/>
</dbReference>
<evidence type="ECO:0000259" key="12">
    <source>
        <dbReference type="SMART" id="SM00382"/>
    </source>
</evidence>
<evidence type="ECO:0000256" key="11">
    <source>
        <dbReference type="SAM" id="Phobius"/>
    </source>
</evidence>
<dbReference type="AlphaFoldDB" id="A0A8H4W9Z0"/>
<dbReference type="GO" id="GO:0005789">
    <property type="term" value="C:endoplasmic reticulum membrane"/>
    <property type="evidence" value="ECO:0007669"/>
    <property type="project" value="UniProtKB-SubCell"/>
</dbReference>